<protein>
    <submittedName>
        <fullName evidence="1">Uncharacterized protein</fullName>
    </submittedName>
</protein>
<evidence type="ECO:0000313" key="2">
    <source>
        <dbReference type="Proteomes" id="UP000224956"/>
    </source>
</evidence>
<reference evidence="1 2" key="1">
    <citation type="submission" date="2016-07" db="EMBL/GenBank/DDBJ databases">
        <authorList>
            <person name="Henderson J.H."/>
            <person name="Agbayani G."/>
            <person name="Akanbi A."/>
            <person name="Allen L."/>
            <person name="Anton T."/>
            <person name="Bauer V."/>
            <person name="Benoit R."/>
            <person name="Bhakta Y."/>
            <person name="Binongcal M.A."/>
            <person name="Bobovsky T."/>
            <person name="Bual H."/>
            <person name="Calley B."/>
            <person name="Clark M."/>
            <person name="Conahan B."/>
            <person name="Cone E."/>
            <person name="Dardis C."/>
            <person name="Fangman M."/>
            <person name="Flatgard B."/>
            <person name="Focht K."/>
            <person name="Geraci K."/>
            <person name="Goodwin B."/>
            <person name="Hanson H."/>
            <person name="Hunt G."/>
            <person name="Hutton S."/>
            <person name="Illback M."/>
            <person name="Jamsa A."/>
            <person name="Konzek B."/>
            <person name="Kraus A."/>
            <person name="Kuenzi M."/>
            <person name="Laird K."/>
            <person name="Lieb M."/>
            <person name="MacKenzie A."/>
            <person name="Maurer K."/>
            <person name="Miera M."/>
            <person name="Mishler B."/>
            <person name="Naughton C."/>
            <person name="Nease R."/>
            <person name="Nelson B."/>
            <person name="Nigg N."/>
            <person name="O'Sullivan K."/>
            <person name="Orion I."/>
            <person name="Peterson C."/>
            <person name="Peterson S."/>
            <person name="Roletto M."/>
            <person name="Rush L."/>
            <person name="Schlatter T."/>
            <person name="Seidl R."/>
            <person name="Sevy E."/>
            <person name="Sonderby V."/>
            <person name="Souers H."/>
            <person name="Syvertson H."/>
            <person name="Taggard K."/>
            <person name="Takasugi J."/>
            <person name="Tietge S."/>
            <person name="Vasquez C."/>
            <person name="Velasco R."/>
            <person name="Virk M."/>
            <person name="Vologdin S."/>
            <person name="Wing S."/>
            <person name="Winslow J."/>
            <person name="Young E."/>
            <person name="Cunanan N."/>
            <person name="Dasiuk E."/>
            <person name="Fudge K."/>
            <person name="Murphy A."/>
            <person name="Poxleitner M.K."/>
            <person name="Ettinger A.-S.H."/>
            <person name="Anders K.R."/>
            <person name="Schaff J.E."/>
            <person name="Dashiell C.L."/>
            <person name="Macialek J.A."/>
            <person name="Braun M.A."/>
            <person name="Delesalle V.A."/>
            <person name="Hughes L.E."/>
            <person name="Ware V.C."/>
            <person name="Bradley K.W."/>
            <person name="Barker L.P."/>
            <person name="Asai D.J."/>
            <person name="Bowman C.A."/>
            <person name="Russell D.A."/>
            <person name="Pope W.H."/>
            <person name="Jacobs-Sera D."/>
            <person name="Hendrix R.W."/>
            <person name="Hatfull G.F."/>
        </authorList>
    </citation>
    <scope>NUCLEOTIDE SEQUENCE [LARGE SCALE GENOMIC DNA]</scope>
</reference>
<proteinExistence type="predicted"/>
<dbReference type="EMBL" id="KX621007">
    <property type="protein sequence ID" value="AOT23187.1"/>
    <property type="molecule type" value="Genomic_DNA"/>
</dbReference>
<keyword evidence="2" id="KW-1185">Reference proteome</keyword>
<accession>A0A1D8EQ70</accession>
<evidence type="ECO:0000313" key="1">
    <source>
        <dbReference type="EMBL" id="AOT23187.1"/>
    </source>
</evidence>
<organism evidence="1 2">
    <name type="scientific">Mycobacterium phage Taquito</name>
    <dbReference type="NCBI Taxonomy" id="1897500"/>
    <lineage>
        <taxon>Viruses</taxon>
        <taxon>Duplodnaviria</taxon>
        <taxon>Heunggongvirae</taxon>
        <taxon>Uroviricota</taxon>
        <taxon>Caudoviricetes</taxon>
        <taxon>Weiservirinae</taxon>
        <taxon>Fionnbharthvirus</taxon>
        <taxon>Fionnbharthvirus taquito</taxon>
    </lineage>
</organism>
<name>A0A1D8EQ70_9CAUD</name>
<sequence length="38" mass="4481">MSSHYCPGEDCAYCQRRIEAIEYERDCPEPVDDYYDGT</sequence>
<dbReference type="Proteomes" id="UP000224956">
    <property type="component" value="Segment"/>
</dbReference>
<gene>
    <name evidence="1" type="ORF">SEA_TAQUITO_67</name>
</gene>